<dbReference type="Proteomes" id="UP000789901">
    <property type="component" value="Unassembled WGS sequence"/>
</dbReference>
<keyword evidence="2" id="KW-1185">Reference proteome</keyword>
<evidence type="ECO:0000313" key="2">
    <source>
        <dbReference type="Proteomes" id="UP000789901"/>
    </source>
</evidence>
<proteinExistence type="predicted"/>
<dbReference type="EMBL" id="CAJVQB010048965">
    <property type="protein sequence ID" value="CAG8834256.1"/>
    <property type="molecule type" value="Genomic_DNA"/>
</dbReference>
<organism evidence="1 2">
    <name type="scientific">Gigaspora margarita</name>
    <dbReference type="NCBI Taxonomy" id="4874"/>
    <lineage>
        <taxon>Eukaryota</taxon>
        <taxon>Fungi</taxon>
        <taxon>Fungi incertae sedis</taxon>
        <taxon>Mucoromycota</taxon>
        <taxon>Glomeromycotina</taxon>
        <taxon>Glomeromycetes</taxon>
        <taxon>Diversisporales</taxon>
        <taxon>Gigasporaceae</taxon>
        <taxon>Gigaspora</taxon>
    </lineage>
</organism>
<reference evidence="1 2" key="1">
    <citation type="submission" date="2021-06" db="EMBL/GenBank/DDBJ databases">
        <authorList>
            <person name="Kallberg Y."/>
            <person name="Tangrot J."/>
            <person name="Rosling A."/>
        </authorList>
    </citation>
    <scope>NUCLEOTIDE SEQUENCE [LARGE SCALE GENOMIC DNA]</scope>
    <source>
        <strain evidence="1 2">120-4 pot B 10/14</strain>
    </source>
</reference>
<gene>
    <name evidence="1" type="ORF">GMARGA_LOCUS31962</name>
</gene>
<accession>A0ABN7WKN2</accession>
<sequence length="105" mass="12586">TLIRLKKNAKPWNWLVELQTQMQQTLFFGFSNTWSLEKTKLYKWITEVRWNGLVVIYSSIKLKMAKILDKSVKQTNDMSKKLAINKFKLSTHRLNYFLKHHDISL</sequence>
<feature type="non-terminal residue" evidence="1">
    <location>
        <position position="1"/>
    </location>
</feature>
<evidence type="ECO:0000313" key="1">
    <source>
        <dbReference type="EMBL" id="CAG8834256.1"/>
    </source>
</evidence>
<protein>
    <submittedName>
        <fullName evidence="1">37711_t:CDS:1</fullName>
    </submittedName>
</protein>
<comment type="caution">
    <text evidence="1">The sequence shown here is derived from an EMBL/GenBank/DDBJ whole genome shotgun (WGS) entry which is preliminary data.</text>
</comment>
<name>A0ABN7WKN2_GIGMA</name>